<protein>
    <submittedName>
        <fullName evidence="2">DUF4157 domain-containing protein</fullName>
    </submittedName>
</protein>
<dbReference type="EMBL" id="JACXAE010000053">
    <property type="protein sequence ID" value="MBD2773374.1"/>
    <property type="molecule type" value="Genomic_DNA"/>
</dbReference>
<feature type="domain" description="eCIS core" evidence="1">
    <location>
        <begin position="54"/>
        <end position="118"/>
    </location>
</feature>
<evidence type="ECO:0000313" key="3">
    <source>
        <dbReference type="Proteomes" id="UP000629098"/>
    </source>
</evidence>
<reference evidence="2" key="1">
    <citation type="submission" date="2020-09" db="EMBL/GenBank/DDBJ databases">
        <title>Iningainema tapete sp. nov. (Scytonemataceae, Cyanobacteria) from greenhouses in central Florida (USA) produces two types of nodularin with biosynthetic potential for microcystin-LR and anabaenopeptins.</title>
        <authorList>
            <person name="Berthold D.E."/>
            <person name="Lefler F.W."/>
            <person name="Huang I.-S."/>
            <person name="Abdulla H."/>
            <person name="Zimba P.V."/>
            <person name="Laughinghouse H.D. IV."/>
        </authorList>
    </citation>
    <scope>NUCLEOTIDE SEQUENCE</scope>
    <source>
        <strain evidence="2">BLCCT55</strain>
    </source>
</reference>
<evidence type="ECO:0000313" key="2">
    <source>
        <dbReference type="EMBL" id="MBD2773374.1"/>
    </source>
</evidence>
<dbReference type="Proteomes" id="UP000629098">
    <property type="component" value="Unassembled WGS sequence"/>
</dbReference>
<sequence>MESRFAQDLSQVRVSQMLPQIQPRLTIGAVGEQFEQEADRTADKIVQQSEPQTQSRKDFSGVRIHTDAKAAKSALALNALAYTMGNHIVFASGQYAPQSAVGKTLLAHELTHVVQQQSVVHPVLQRKLDKITQSGCNFTFEIGIGIYGPRANSTLATTWQSRINSRWSTDIVCASNSKRCPVTMKSKVNAYPSKNWRWQVPESNAVYVEAPGYRDISAPLYVHWAEDADELTVVHETGHLMGLYDLYFGKYTLPGFENDIMGNYYTDPGPTQFSGALASILFNHKKGCPCCFGPK</sequence>
<comment type="caution">
    <text evidence="2">The sequence shown here is derived from an EMBL/GenBank/DDBJ whole genome shotgun (WGS) entry which is preliminary data.</text>
</comment>
<organism evidence="2 3">
    <name type="scientific">Iningainema tapete BLCC-T55</name>
    <dbReference type="NCBI Taxonomy" id="2748662"/>
    <lineage>
        <taxon>Bacteria</taxon>
        <taxon>Bacillati</taxon>
        <taxon>Cyanobacteriota</taxon>
        <taxon>Cyanophyceae</taxon>
        <taxon>Nostocales</taxon>
        <taxon>Scytonemataceae</taxon>
        <taxon>Iningainema tapete</taxon>
    </lineage>
</organism>
<dbReference type="InterPro" id="IPR025295">
    <property type="entry name" value="eCIS_core_dom"/>
</dbReference>
<dbReference type="AlphaFoldDB" id="A0A8J6XKR0"/>
<dbReference type="SUPFAM" id="SSF55486">
    <property type="entry name" value="Metalloproteases ('zincins'), catalytic domain"/>
    <property type="match status" value="1"/>
</dbReference>
<accession>A0A8J6XKR0</accession>
<name>A0A8J6XKR0_9CYAN</name>
<keyword evidence="3" id="KW-1185">Reference proteome</keyword>
<gene>
    <name evidence="2" type="ORF">ICL16_15160</name>
</gene>
<dbReference type="Pfam" id="PF13699">
    <property type="entry name" value="eCIS_core"/>
    <property type="match status" value="1"/>
</dbReference>
<evidence type="ECO:0000259" key="1">
    <source>
        <dbReference type="Pfam" id="PF13699"/>
    </source>
</evidence>
<proteinExistence type="predicted"/>